<sequence>MPRLLTNPLGGSPRGTAAAPARDGDVPVPKRWRPASTLDYAAGLPAMSASSEAA</sequence>
<organism evidence="2">
    <name type="scientific">Mycobacterium xenopi 4042</name>
    <dbReference type="NCBI Taxonomy" id="1299334"/>
    <lineage>
        <taxon>Bacteria</taxon>
        <taxon>Bacillati</taxon>
        <taxon>Actinomycetota</taxon>
        <taxon>Actinomycetes</taxon>
        <taxon>Mycobacteriales</taxon>
        <taxon>Mycobacteriaceae</taxon>
        <taxon>Mycobacterium</taxon>
    </lineage>
</organism>
<evidence type="ECO:0000313" key="2">
    <source>
        <dbReference type="EMBL" id="EUA73163.1"/>
    </source>
</evidence>
<name>X8DZP6_MYCXE</name>
<evidence type="ECO:0000256" key="1">
    <source>
        <dbReference type="SAM" id="MobiDB-lite"/>
    </source>
</evidence>
<feature type="region of interest" description="Disordered" evidence="1">
    <location>
        <begin position="1"/>
        <end position="32"/>
    </location>
</feature>
<accession>X8DZP6</accession>
<dbReference type="AlphaFoldDB" id="X8DZP6"/>
<protein>
    <submittedName>
        <fullName evidence="2">Uncharacterized protein</fullName>
    </submittedName>
</protein>
<proteinExistence type="predicted"/>
<comment type="caution">
    <text evidence="2">The sequence shown here is derived from an EMBL/GenBank/DDBJ whole genome shotgun (WGS) entry which is preliminary data.</text>
</comment>
<dbReference type="PATRIC" id="fig|1299334.3.peg.833"/>
<reference evidence="2" key="1">
    <citation type="submission" date="2014-01" db="EMBL/GenBank/DDBJ databases">
        <authorList>
            <person name="Brown-Elliot B."/>
            <person name="Wallace R."/>
            <person name="Lenaerts A."/>
            <person name="Ordway D."/>
            <person name="DeGroote M.A."/>
            <person name="Parker T."/>
            <person name="Sizemore C."/>
            <person name="Tallon L.J."/>
            <person name="Sadzewicz L.K."/>
            <person name="Sengamalay N."/>
            <person name="Fraser C.M."/>
            <person name="Hine E."/>
            <person name="Shefchek K.A."/>
            <person name="Das S.P."/>
            <person name="Tettelin H."/>
        </authorList>
    </citation>
    <scope>NUCLEOTIDE SEQUENCE [LARGE SCALE GENOMIC DNA]</scope>
    <source>
        <strain evidence="2">4042</strain>
    </source>
</reference>
<gene>
    <name evidence="2" type="ORF">I553_9319</name>
</gene>
<dbReference type="EMBL" id="JAOB01000011">
    <property type="protein sequence ID" value="EUA73163.1"/>
    <property type="molecule type" value="Genomic_DNA"/>
</dbReference>